<protein>
    <submittedName>
        <fullName evidence="5">ABC transporter</fullName>
    </submittedName>
</protein>
<evidence type="ECO:0000256" key="3">
    <source>
        <dbReference type="ARBA" id="ARBA00022840"/>
    </source>
</evidence>
<dbReference type="EMBL" id="LWSG01000034">
    <property type="protein sequence ID" value="OAS83986.1"/>
    <property type="molecule type" value="Genomic_DNA"/>
</dbReference>
<dbReference type="InterPro" id="IPR003439">
    <property type="entry name" value="ABC_transporter-like_ATP-bd"/>
</dbReference>
<comment type="caution">
    <text evidence="5">The sequence shown here is derived from an EMBL/GenBank/DDBJ whole genome shotgun (WGS) entry which is preliminary data.</text>
</comment>
<gene>
    <name evidence="5" type="ORF">A6K24_07735</name>
</gene>
<reference evidence="6" key="1">
    <citation type="submission" date="2016-04" db="EMBL/GenBank/DDBJ databases">
        <authorList>
            <person name="Lyu Z."/>
            <person name="Lyu W."/>
        </authorList>
    </citation>
    <scope>NUCLEOTIDE SEQUENCE [LARGE SCALE GENOMIC DNA]</scope>
    <source>
        <strain evidence="6">C44</strain>
    </source>
</reference>
<dbReference type="PROSITE" id="PS50893">
    <property type="entry name" value="ABC_TRANSPORTER_2"/>
    <property type="match status" value="1"/>
</dbReference>
<dbReference type="STRING" id="152268.A6K24_07735"/>
<accession>A0A179SQD9</accession>
<dbReference type="SUPFAM" id="SSF52540">
    <property type="entry name" value="P-loop containing nucleoside triphosphate hydrolases"/>
    <property type="match status" value="1"/>
</dbReference>
<organism evidence="5 6">
    <name type="scientific">Metabacillus litoralis</name>
    <dbReference type="NCBI Taxonomy" id="152268"/>
    <lineage>
        <taxon>Bacteria</taxon>
        <taxon>Bacillati</taxon>
        <taxon>Bacillota</taxon>
        <taxon>Bacilli</taxon>
        <taxon>Bacillales</taxon>
        <taxon>Bacillaceae</taxon>
        <taxon>Metabacillus</taxon>
    </lineage>
</organism>
<keyword evidence="2" id="KW-0547">Nucleotide-binding</keyword>
<dbReference type="Gene3D" id="3.40.50.300">
    <property type="entry name" value="P-loop containing nucleotide triphosphate hydrolases"/>
    <property type="match status" value="1"/>
</dbReference>
<name>A0A179SQD9_9BACI</name>
<dbReference type="PANTHER" id="PTHR42939">
    <property type="entry name" value="ABC TRANSPORTER ATP-BINDING PROTEIN ALBC-RELATED"/>
    <property type="match status" value="1"/>
</dbReference>
<dbReference type="Proteomes" id="UP000078534">
    <property type="component" value="Unassembled WGS sequence"/>
</dbReference>
<dbReference type="Pfam" id="PF00005">
    <property type="entry name" value="ABC_tran"/>
    <property type="match status" value="1"/>
</dbReference>
<dbReference type="InterPro" id="IPR027417">
    <property type="entry name" value="P-loop_NTPase"/>
</dbReference>
<keyword evidence="1" id="KW-0813">Transport</keyword>
<dbReference type="InterPro" id="IPR051782">
    <property type="entry name" value="ABC_Transporter_VariousFunc"/>
</dbReference>
<evidence type="ECO:0000313" key="5">
    <source>
        <dbReference type="EMBL" id="OAS83986.1"/>
    </source>
</evidence>
<keyword evidence="6" id="KW-1185">Reference proteome</keyword>
<dbReference type="AlphaFoldDB" id="A0A179SQD9"/>
<dbReference type="GO" id="GO:0016887">
    <property type="term" value="F:ATP hydrolysis activity"/>
    <property type="evidence" value="ECO:0007669"/>
    <property type="project" value="InterPro"/>
</dbReference>
<proteinExistence type="predicted"/>
<dbReference type="GO" id="GO:0005524">
    <property type="term" value="F:ATP binding"/>
    <property type="evidence" value="ECO:0007669"/>
    <property type="project" value="UniProtKB-KW"/>
</dbReference>
<dbReference type="SMART" id="SM00382">
    <property type="entry name" value="AAA"/>
    <property type="match status" value="1"/>
</dbReference>
<evidence type="ECO:0000256" key="2">
    <source>
        <dbReference type="ARBA" id="ARBA00022741"/>
    </source>
</evidence>
<feature type="domain" description="ABC transporter" evidence="4">
    <location>
        <begin position="4"/>
        <end position="229"/>
    </location>
</feature>
<evidence type="ECO:0000256" key="1">
    <source>
        <dbReference type="ARBA" id="ARBA00022448"/>
    </source>
</evidence>
<dbReference type="CDD" id="cd03230">
    <property type="entry name" value="ABC_DR_subfamily_A"/>
    <property type="match status" value="1"/>
</dbReference>
<sequence>MKVVVCNEVSKVYGQKKALNKLSFSIEKNKITGLIGRNGAGKTTLLKLIAGFIHETSGDVHVFSEKPFNNLKVSSNRIYIDDQQYFPNSLTLKDILQSASTFYANWDKELADRLFDYFSFHPKQHYYTLSKGMKSTFNMIIGLAARCPLTILDEPTTGMDSSVRKDFYRALLKDYIDHPRTIILSSHLLNEIEDLIEDVLLIKDGEKRLHLPVADLKEYAIGINGKEDIVMEVVRNREILHQKRIGKDGIYIVVENNFTEFETENYRLKGVEMTSVASDDLCTYLTSKTNGGIDDVFNRG</sequence>
<keyword evidence="3" id="KW-0067">ATP-binding</keyword>
<dbReference type="PANTHER" id="PTHR42939:SF1">
    <property type="entry name" value="ABC TRANSPORTER ATP-BINDING PROTEIN ALBC-RELATED"/>
    <property type="match status" value="1"/>
</dbReference>
<dbReference type="InterPro" id="IPR003593">
    <property type="entry name" value="AAA+_ATPase"/>
</dbReference>
<dbReference type="OrthoDB" id="9804819at2"/>
<dbReference type="RefSeq" id="WP_066336819.1">
    <property type="nucleotide sequence ID" value="NZ_LWSG01000034.1"/>
</dbReference>
<evidence type="ECO:0000259" key="4">
    <source>
        <dbReference type="PROSITE" id="PS50893"/>
    </source>
</evidence>
<evidence type="ECO:0000313" key="6">
    <source>
        <dbReference type="Proteomes" id="UP000078534"/>
    </source>
</evidence>